<dbReference type="Proteomes" id="UP000198287">
    <property type="component" value="Unassembled WGS sequence"/>
</dbReference>
<sequence>MSRGRGKQLPLERVPGFEGRVPFQGPRRTTETLKNDTKEQKVKADNPQHYDLNPVPKSSRERIPGFEDRMPFRGPRRPNETEQNFQDDTMQKYDKIKPIPKSSREFAKSEWDSDESDWGEPKSNPGKRYEVRKSTREVKKTNPDLFTVISTHLQNMYQSDHDTYRTYEMKKVGDDDTFYWGSVANNSNGVSEIWSPCKDGSGLWYRNDLPANARSGRWEYRGSWVYTSVGPNKYAAQMSANFAAVYRRELCELGGKIYPDCYPSCFNEERRGRGAVLFCVSLPELTRRLFHDISQRNLPSQIVISHSPLVTSEDVTCEWIPCSRSRQDSCQIA</sequence>
<comment type="caution">
    <text evidence="2">The sequence shown here is derived from an EMBL/GenBank/DDBJ whole genome shotgun (WGS) entry which is preliminary data.</text>
</comment>
<evidence type="ECO:0000313" key="2">
    <source>
        <dbReference type="EMBL" id="OXA44450.1"/>
    </source>
</evidence>
<feature type="compositionally biased region" description="Basic and acidic residues" evidence="1">
    <location>
        <begin position="58"/>
        <end position="71"/>
    </location>
</feature>
<feature type="compositionally biased region" description="Basic and acidic residues" evidence="1">
    <location>
        <begin position="89"/>
        <end position="111"/>
    </location>
</feature>
<reference evidence="2 3" key="1">
    <citation type="submission" date="2015-12" db="EMBL/GenBank/DDBJ databases">
        <title>The genome of Folsomia candida.</title>
        <authorList>
            <person name="Faddeeva A."/>
            <person name="Derks M.F."/>
            <person name="Anvar Y."/>
            <person name="Smit S."/>
            <person name="Van Straalen N."/>
            <person name="Roelofs D."/>
        </authorList>
    </citation>
    <scope>NUCLEOTIDE SEQUENCE [LARGE SCALE GENOMIC DNA]</scope>
    <source>
        <strain evidence="2 3">VU population</strain>
        <tissue evidence="2">Whole body</tissue>
    </source>
</reference>
<feature type="compositionally biased region" description="Basic and acidic residues" evidence="1">
    <location>
        <begin position="28"/>
        <end position="48"/>
    </location>
</feature>
<organism evidence="2 3">
    <name type="scientific">Folsomia candida</name>
    <name type="common">Springtail</name>
    <dbReference type="NCBI Taxonomy" id="158441"/>
    <lineage>
        <taxon>Eukaryota</taxon>
        <taxon>Metazoa</taxon>
        <taxon>Ecdysozoa</taxon>
        <taxon>Arthropoda</taxon>
        <taxon>Hexapoda</taxon>
        <taxon>Collembola</taxon>
        <taxon>Entomobryomorpha</taxon>
        <taxon>Isotomoidea</taxon>
        <taxon>Isotomidae</taxon>
        <taxon>Proisotominae</taxon>
        <taxon>Folsomia</taxon>
    </lineage>
</organism>
<dbReference type="EMBL" id="LNIX01000019">
    <property type="protein sequence ID" value="OXA44450.1"/>
    <property type="molecule type" value="Genomic_DNA"/>
</dbReference>
<name>A0A226DH29_FOLCA</name>
<feature type="compositionally biased region" description="Basic and acidic residues" evidence="1">
    <location>
        <begin position="127"/>
        <end position="136"/>
    </location>
</feature>
<feature type="region of interest" description="Disordered" evidence="1">
    <location>
        <begin position="1"/>
        <end position="136"/>
    </location>
</feature>
<dbReference type="AlphaFoldDB" id="A0A226DH29"/>
<evidence type="ECO:0000313" key="3">
    <source>
        <dbReference type="Proteomes" id="UP000198287"/>
    </source>
</evidence>
<proteinExistence type="predicted"/>
<accession>A0A226DH29</accession>
<gene>
    <name evidence="2" type="ORF">Fcan01_20482</name>
</gene>
<protein>
    <submittedName>
        <fullName evidence="2">Uncharacterized protein</fullName>
    </submittedName>
</protein>
<evidence type="ECO:0000256" key="1">
    <source>
        <dbReference type="SAM" id="MobiDB-lite"/>
    </source>
</evidence>
<keyword evidence="3" id="KW-1185">Reference proteome</keyword>